<comment type="caution">
    <text evidence="2">The sequence shown here is derived from an EMBL/GenBank/DDBJ whole genome shotgun (WGS) entry which is preliminary data.</text>
</comment>
<dbReference type="AlphaFoldDB" id="A0A480AJ92"/>
<evidence type="ECO:0000256" key="1">
    <source>
        <dbReference type="SAM" id="SignalP"/>
    </source>
</evidence>
<dbReference type="PROSITE" id="PS51257">
    <property type="entry name" value="PROKAR_LIPOPROTEIN"/>
    <property type="match status" value="1"/>
</dbReference>
<evidence type="ECO:0008006" key="4">
    <source>
        <dbReference type="Google" id="ProtNLM"/>
    </source>
</evidence>
<reference evidence="3" key="1">
    <citation type="submission" date="2019-03" db="EMBL/GenBank/DDBJ databases">
        <title>Aquabacterium pictum sp.nov., the first bacteriochlorophyll a-containing freshwater bacterium in the genus Aquabacterium of the class Betaproteobacteria.</title>
        <authorList>
            <person name="Hirose S."/>
            <person name="Tank M."/>
            <person name="Hara E."/>
            <person name="Tamaki H."/>
            <person name="Takaichi S."/>
            <person name="Haruta S."/>
            <person name="Hanada S."/>
        </authorList>
    </citation>
    <scope>NUCLEOTIDE SEQUENCE [LARGE SCALE GENOMIC DNA]</scope>
    <source>
        <strain evidence="3">W35</strain>
    </source>
</reference>
<evidence type="ECO:0000313" key="3">
    <source>
        <dbReference type="Proteomes" id="UP000301751"/>
    </source>
</evidence>
<feature type="signal peptide" evidence="1">
    <location>
        <begin position="1"/>
        <end position="35"/>
    </location>
</feature>
<protein>
    <recommendedName>
        <fullName evidence="4">Lipoprotein</fullName>
    </recommendedName>
</protein>
<accession>A0A480AJ92</accession>
<dbReference type="Proteomes" id="UP000301751">
    <property type="component" value="Unassembled WGS sequence"/>
</dbReference>
<keyword evidence="1" id="KW-0732">Signal</keyword>
<sequence>MPPSLARPGHCRPSRWPAGLLLAAMLVACQAQTLASGSAPSGAAAEAALLQRIHAEVGSAACSSQADCRTLPMGSKACGGPAGWLAWSASASQGDRLQTLAAELAARQQQRQAAEGMMSTCSVVPDPGARCEAGRCILNRPASQR</sequence>
<organism evidence="2 3">
    <name type="scientific">Pseudaquabacterium pictum</name>
    <dbReference type="NCBI Taxonomy" id="2315236"/>
    <lineage>
        <taxon>Bacteria</taxon>
        <taxon>Pseudomonadati</taxon>
        <taxon>Pseudomonadota</taxon>
        <taxon>Betaproteobacteria</taxon>
        <taxon>Burkholderiales</taxon>
        <taxon>Sphaerotilaceae</taxon>
        <taxon>Pseudaquabacterium</taxon>
    </lineage>
</organism>
<feature type="chain" id="PRO_5019864804" description="Lipoprotein" evidence="1">
    <location>
        <begin position="36"/>
        <end position="145"/>
    </location>
</feature>
<proteinExistence type="predicted"/>
<evidence type="ECO:0000313" key="2">
    <source>
        <dbReference type="EMBL" id="GCL61076.1"/>
    </source>
</evidence>
<gene>
    <name evidence="2" type="ORF">AQPW35_01570</name>
</gene>
<dbReference type="EMBL" id="BJCL01000001">
    <property type="protein sequence ID" value="GCL61076.1"/>
    <property type="molecule type" value="Genomic_DNA"/>
</dbReference>
<dbReference type="RefSeq" id="WP_137730859.1">
    <property type="nucleotide sequence ID" value="NZ_BJCL01000001.1"/>
</dbReference>
<dbReference type="OrthoDB" id="8703681at2"/>
<keyword evidence="3" id="KW-1185">Reference proteome</keyword>
<name>A0A480AJ92_9BURK</name>